<name>A0ABD2BF33_VESSQ</name>
<accession>A0ABD2BF33</accession>
<evidence type="ECO:0000313" key="2">
    <source>
        <dbReference type="EMBL" id="KAL2731357.1"/>
    </source>
</evidence>
<keyword evidence="1" id="KW-0732">Signal</keyword>
<comment type="caution">
    <text evidence="2">The sequence shown here is derived from an EMBL/GenBank/DDBJ whole genome shotgun (WGS) entry which is preliminary data.</text>
</comment>
<organism evidence="2 3">
    <name type="scientific">Vespula squamosa</name>
    <name type="common">Southern yellow jacket</name>
    <name type="synonym">Wasp</name>
    <dbReference type="NCBI Taxonomy" id="30214"/>
    <lineage>
        <taxon>Eukaryota</taxon>
        <taxon>Metazoa</taxon>
        <taxon>Ecdysozoa</taxon>
        <taxon>Arthropoda</taxon>
        <taxon>Hexapoda</taxon>
        <taxon>Insecta</taxon>
        <taxon>Pterygota</taxon>
        <taxon>Neoptera</taxon>
        <taxon>Endopterygota</taxon>
        <taxon>Hymenoptera</taxon>
        <taxon>Apocrita</taxon>
        <taxon>Aculeata</taxon>
        <taxon>Vespoidea</taxon>
        <taxon>Vespidae</taxon>
        <taxon>Vespinae</taxon>
        <taxon>Vespula</taxon>
    </lineage>
</organism>
<feature type="signal peptide" evidence="1">
    <location>
        <begin position="1"/>
        <end position="33"/>
    </location>
</feature>
<feature type="chain" id="PRO_5044858272" evidence="1">
    <location>
        <begin position="34"/>
        <end position="294"/>
    </location>
</feature>
<keyword evidence="3" id="KW-1185">Reference proteome</keyword>
<dbReference type="AlphaFoldDB" id="A0ABD2BF33"/>
<protein>
    <submittedName>
        <fullName evidence="2">Uncharacterized protein</fullName>
    </submittedName>
</protein>
<evidence type="ECO:0000313" key="3">
    <source>
        <dbReference type="Proteomes" id="UP001607302"/>
    </source>
</evidence>
<gene>
    <name evidence="2" type="ORF">V1478_004902</name>
</gene>
<dbReference type="EMBL" id="JAUDFV010000105">
    <property type="protein sequence ID" value="KAL2731357.1"/>
    <property type="molecule type" value="Genomic_DNA"/>
</dbReference>
<reference evidence="2 3" key="1">
    <citation type="journal article" date="2024" name="Ann. Entomol. Soc. Am.">
        <title>Genomic analyses of the southern and eastern yellowjacket wasps (Hymenoptera: Vespidae) reveal evolutionary signatures of social life.</title>
        <authorList>
            <person name="Catto M.A."/>
            <person name="Caine P.B."/>
            <person name="Orr S.E."/>
            <person name="Hunt B.G."/>
            <person name="Goodisman M.A.D."/>
        </authorList>
    </citation>
    <scope>NUCLEOTIDE SEQUENCE [LARGE SCALE GENOMIC DNA]</scope>
    <source>
        <strain evidence="2">233</strain>
        <tissue evidence="2">Head and thorax</tissue>
    </source>
</reference>
<proteinExistence type="predicted"/>
<dbReference type="Proteomes" id="UP001607302">
    <property type="component" value="Unassembled WGS sequence"/>
</dbReference>
<sequence>MDALKSLWSNYEMVLWWHIPFIFILLVSRPSCPTTRTKQTPEVFYYKWLDITYIKPGLIYNASPQRRPWKIYFSRGLETTTTATITTTPPTPPTPTSTVEHFTSGKFHKANFITFPLNSATPLFFVPFSCHSTCHRFFPTSTYGPILTSTATRLRLHIFTFYGYHREEEEERERGWKEWGWAFIERWTDRYRQTDVNGKGTMKSEQIWDDVSGNPQERNRANKLCGIYTWVRREVDINRGKHLKSGRRPSDSWHTIGMVRGCGGPSSELEIIVGPTTMGKQRKVLEYLKEEIEI</sequence>
<evidence type="ECO:0000256" key="1">
    <source>
        <dbReference type="SAM" id="SignalP"/>
    </source>
</evidence>